<sequence length="120" mass="12426">MKSFAHAVLAIIVFGLAVFAGPAAASYAAPVGGSSAVVADEPTLNQVGQLEAKIEDITEQLTTVGRPLAVLALVLVFISYVAEPVLPDWARENKGMMRKVLFAALGLGVIPDLVGFAFGS</sequence>
<name>A0A0P6YKJ5_9CHLR</name>
<protein>
    <submittedName>
        <fullName evidence="3">Uncharacterized protein</fullName>
    </submittedName>
</protein>
<organism evidence="3 4">
    <name type="scientific">Herpetosiphon geysericola</name>
    <dbReference type="NCBI Taxonomy" id="70996"/>
    <lineage>
        <taxon>Bacteria</taxon>
        <taxon>Bacillati</taxon>
        <taxon>Chloroflexota</taxon>
        <taxon>Chloroflexia</taxon>
        <taxon>Herpetosiphonales</taxon>
        <taxon>Herpetosiphonaceae</taxon>
        <taxon>Herpetosiphon</taxon>
    </lineage>
</organism>
<evidence type="ECO:0000313" key="3">
    <source>
        <dbReference type="EMBL" id="KPL83020.1"/>
    </source>
</evidence>
<feature type="transmembrane region" description="Helical" evidence="1">
    <location>
        <begin position="99"/>
        <end position="118"/>
    </location>
</feature>
<keyword evidence="4" id="KW-1185">Reference proteome</keyword>
<dbReference type="EMBL" id="LGKP01000030">
    <property type="protein sequence ID" value="KPL83020.1"/>
    <property type="molecule type" value="Genomic_DNA"/>
</dbReference>
<gene>
    <name evidence="3" type="ORF">SE18_19445</name>
</gene>
<evidence type="ECO:0000256" key="1">
    <source>
        <dbReference type="SAM" id="Phobius"/>
    </source>
</evidence>
<dbReference type="RefSeq" id="WP_054536128.1">
    <property type="nucleotide sequence ID" value="NZ_LGKP01000030.1"/>
</dbReference>
<feature type="chain" id="PRO_5006133691" evidence="2">
    <location>
        <begin position="21"/>
        <end position="120"/>
    </location>
</feature>
<dbReference type="STRING" id="70996.SE18_19445"/>
<evidence type="ECO:0000256" key="2">
    <source>
        <dbReference type="SAM" id="SignalP"/>
    </source>
</evidence>
<accession>A0A0P6YKJ5</accession>
<dbReference type="Proteomes" id="UP000050277">
    <property type="component" value="Unassembled WGS sequence"/>
</dbReference>
<keyword evidence="1" id="KW-0472">Membrane</keyword>
<comment type="caution">
    <text evidence="3">The sequence shown here is derived from an EMBL/GenBank/DDBJ whole genome shotgun (WGS) entry which is preliminary data.</text>
</comment>
<feature type="transmembrane region" description="Helical" evidence="1">
    <location>
        <begin position="68"/>
        <end position="87"/>
    </location>
</feature>
<proteinExistence type="predicted"/>
<keyword evidence="1" id="KW-0812">Transmembrane</keyword>
<keyword evidence="1" id="KW-1133">Transmembrane helix</keyword>
<dbReference type="AlphaFoldDB" id="A0A0P6YKJ5"/>
<feature type="signal peptide" evidence="2">
    <location>
        <begin position="1"/>
        <end position="20"/>
    </location>
</feature>
<evidence type="ECO:0000313" key="4">
    <source>
        <dbReference type="Proteomes" id="UP000050277"/>
    </source>
</evidence>
<keyword evidence="2" id="KW-0732">Signal</keyword>
<reference evidence="3 4" key="1">
    <citation type="submission" date="2015-07" db="EMBL/GenBank/DDBJ databases">
        <title>Whole genome sequence of Herpetosiphon geysericola DSM 7119.</title>
        <authorList>
            <person name="Hemp J."/>
            <person name="Ward L.M."/>
            <person name="Pace L.A."/>
            <person name="Fischer W.W."/>
        </authorList>
    </citation>
    <scope>NUCLEOTIDE SEQUENCE [LARGE SCALE GENOMIC DNA]</scope>
    <source>
        <strain evidence="3 4">DSM 7119</strain>
    </source>
</reference>